<dbReference type="InterPro" id="IPR041373">
    <property type="entry name" value="RT_RNaseH"/>
</dbReference>
<organism evidence="8 9">
    <name type="scientific">Vigna mungo</name>
    <name type="common">Black gram</name>
    <name type="synonym">Phaseolus mungo</name>
    <dbReference type="NCBI Taxonomy" id="3915"/>
    <lineage>
        <taxon>Eukaryota</taxon>
        <taxon>Viridiplantae</taxon>
        <taxon>Streptophyta</taxon>
        <taxon>Embryophyta</taxon>
        <taxon>Tracheophyta</taxon>
        <taxon>Spermatophyta</taxon>
        <taxon>Magnoliopsida</taxon>
        <taxon>eudicotyledons</taxon>
        <taxon>Gunneridae</taxon>
        <taxon>Pentapetalae</taxon>
        <taxon>rosids</taxon>
        <taxon>fabids</taxon>
        <taxon>Fabales</taxon>
        <taxon>Fabaceae</taxon>
        <taxon>Papilionoideae</taxon>
        <taxon>50 kb inversion clade</taxon>
        <taxon>NPAAA clade</taxon>
        <taxon>indigoferoid/millettioid clade</taxon>
        <taxon>Phaseoleae</taxon>
        <taxon>Vigna</taxon>
    </lineage>
</organism>
<dbReference type="Proteomes" id="UP001374535">
    <property type="component" value="Chromosome 2"/>
</dbReference>
<keyword evidence="5" id="KW-0378">Hydrolase</keyword>
<protein>
    <recommendedName>
        <fullName evidence="7">Chromo domain-containing protein</fullName>
    </recommendedName>
</protein>
<evidence type="ECO:0000313" key="8">
    <source>
        <dbReference type="EMBL" id="WVZ20725.1"/>
    </source>
</evidence>
<dbReference type="InterPro" id="IPR000953">
    <property type="entry name" value="Chromo/chromo_shadow_dom"/>
</dbReference>
<dbReference type="PANTHER" id="PTHR35046:SF26">
    <property type="entry name" value="RNA-DIRECTED DNA POLYMERASE"/>
    <property type="match status" value="1"/>
</dbReference>
<evidence type="ECO:0000256" key="5">
    <source>
        <dbReference type="ARBA" id="ARBA00022801"/>
    </source>
</evidence>
<keyword evidence="6" id="KW-0695">RNA-directed DNA polymerase</keyword>
<keyword evidence="4" id="KW-0255">Endonuclease</keyword>
<dbReference type="PANTHER" id="PTHR35046">
    <property type="entry name" value="ZINC KNUCKLE (CCHC-TYPE) FAMILY PROTEIN"/>
    <property type="match status" value="1"/>
</dbReference>
<accession>A0AAQ3P4G0</accession>
<feature type="domain" description="Chromo" evidence="7">
    <location>
        <begin position="215"/>
        <end position="257"/>
    </location>
</feature>
<keyword evidence="1" id="KW-0808">Transferase</keyword>
<keyword evidence="2" id="KW-0548">Nucleotidyltransferase</keyword>
<dbReference type="GO" id="GO:0016787">
    <property type="term" value="F:hydrolase activity"/>
    <property type="evidence" value="ECO:0007669"/>
    <property type="project" value="UniProtKB-KW"/>
</dbReference>
<keyword evidence="9" id="KW-1185">Reference proteome</keyword>
<dbReference type="InterPro" id="IPR023780">
    <property type="entry name" value="Chromo_domain"/>
</dbReference>
<evidence type="ECO:0000256" key="1">
    <source>
        <dbReference type="ARBA" id="ARBA00022679"/>
    </source>
</evidence>
<evidence type="ECO:0000313" key="9">
    <source>
        <dbReference type="Proteomes" id="UP001374535"/>
    </source>
</evidence>
<proteinExistence type="predicted"/>
<dbReference type="Gene3D" id="2.40.50.40">
    <property type="match status" value="1"/>
</dbReference>
<dbReference type="GO" id="GO:0003964">
    <property type="term" value="F:RNA-directed DNA polymerase activity"/>
    <property type="evidence" value="ECO:0007669"/>
    <property type="project" value="UniProtKB-KW"/>
</dbReference>
<dbReference type="AlphaFoldDB" id="A0AAQ3P4G0"/>
<evidence type="ECO:0000256" key="6">
    <source>
        <dbReference type="ARBA" id="ARBA00022918"/>
    </source>
</evidence>
<name>A0AAQ3P4G0_VIGMU</name>
<evidence type="ECO:0000256" key="3">
    <source>
        <dbReference type="ARBA" id="ARBA00022722"/>
    </source>
</evidence>
<dbReference type="SUPFAM" id="SSF54160">
    <property type="entry name" value="Chromo domain-like"/>
    <property type="match status" value="1"/>
</dbReference>
<sequence length="288" mass="34118">MAIQKWKHYLLGRHFIVHTDQNSLKFLVNQRLMSEEQYKWIVYKEGIENRATDALSRKLQYSAISTVQFFEWEELKAEIEKDVKLKKILQDLLVKEGKHPRYKLSNGRLYYQEKLHSGYFRTYKRIASLFFWEGTRKNIQEGMRKNIQEYMMTAGGKDTTLVVVDRLTKYTHFIALAHPYNAKDVADLFLKEVMTPFKALYGRDLPLVIRDVSTTPMNEVAVMIQDRNEVLVKWKNMSNCENSWESLSNMMEAFPELHLEDKEEVESHLMETTNDFPDNRIVWQGEGM</sequence>
<keyword evidence="3" id="KW-0540">Nuclease</keyword>
<evidence type="ECO:0000256" key="2">
    <source>
        <dbReference type="ARBA" id="ARBA00022695"/>
    </source>
</evidence>
<dbReference type="EMBL" id="CP144699">
    <property type="protein sequence ID" value="WVZ20725.1"/>
    <property type="molecule type" value="Genomic_DNA"/>
</dbReference>
<evidence type="ECO:0000259" key="7">
    <source>
        <dbReference type="PROSITE" id="PS50013"/>
    </source>
</evidence>
<dbReference type="Pfam" id="PF17917">
    <property type="entry name" value="RT_RNaseH"/>
    <property type="match status" value="1"/>
</dbReference>
<dbReference type="PROSITE" id="PS50013">
    <property type="entry name" value="CHROMO_2"/>
    <property type="match status" value="1"/>
</dbReference>
<dbReference type="GO" id="GO:0004519">
    <property type="term" value="F:endonuclease activity"/>
    <property type="evidence" value="ECO:0007669"/>
    <property type="project" value="UniProtKB-KW"/>
</dbReference>
<evidence type="ECO:0000256" key="4">
    <source>
        <dbReference type="ARBA" id="ARBA00022759"/>
    </source>
</evidence>
<gene>
    <name evidence="8" type="ORF">V8G54_008047</name>
</gene>
<reference evidence="8 9" key="1">
    <citation type="journal article" date="2023" name="Life. Sci Alliance">
        <title>Evolutionary insights into 3D genome organization and epigenetic landscape of Vigna mungo.</title>
        <authorList>
            <person name="Junaid A."/>
            <person name="Singh B."/>
            <person name="Bhatia S."/>
        </authorList>
    </citation>
    <scope>NUCLEOTIDE SEQUENCE [LARGE SCALE GENOMIC DNA]</scope>
    <source>
        <strain evidence="8">Urdbean</strain>
    </source>
</reference>
<dbReference type="Pfam" id="PF00385">
    <property type="entry name" value="Chromo"/>
    <property type="match status" value="1"/>
</dbReference>
<dbReference type="InterPro" id="IPR016197">
    <property type="entry name" value="Chromo-like_dom_sf"/>
</dbReference>